<dbReference type="STRING" id="1076935.U4LGH2"/>
<keyword evidence="2" id="KW-1133">Transmembrane helix</keyword>
<feature type="transmembrane region" description="Helical" evidence="2">
    <location>
        <begin position="7"/>
        <end position="28"/>
    </location>
</feature>
<dbReference type="GO" id="GO:0016020">
    <property type="term" value="C:membrane"/>
    <property type="evidence" value="ECO:0007669"/>
    <property type="project" value="GOC"/>
</dbReference>
<protein>
    <submittedName>
        <fullName evidence="3">Similar to Protein TED1 acc. no. P40533</fullName>
    </submittedName>
</protein>
<reference evidence="3 4" key="1">
    <citation type="journal article" date="2013" name="PLoS Genet.">
        <title>The genome and development-dependent transcriptomes of Pyronema confluens: a window into fungal evolution.</title>
        <authorList>
            <person name="Traeger S."/>
            <person name="Altegoer F."/>
            <person name="Freitag M."/>
            <person name="Gabaldon T."/>
            <person name="Kempken F."/>
            <person name="Kumar A."/>
            <person name="Marcet-Houben M."/>
            <person name="Poggeler S."/>
            <person name="Stajich J.E."/>
            <person name="Nowrousian M."/>
        </authorList>
    </citation>
    <scope>NUCLEOTIDE SEQUENCE [LARGE SCALE GENOMIC DNA]</scope>
    <source>
        <strain evidence="4">CBS 100304</strain>
        <tissue evidence="3">Vegetative mycelium</tissue>
    </source>
</reference>
<sequence>MNVKGFFTLVFLDLLLPGLVLLNIYLYFYPVLWSCAFPRTSTNTDAPFRLLTLADPQLEGDTTLRKYTRRPRSLSELEHLSLSERVKLQISDALLATKRYGKILDLWGNDLYLSHVYRTMKRYTGPTHITVLGDQLGSQWISDTEFQKRSTRFWKIFSDATMVTEADLAAGHADGVEWKNKLIMMPGNHDVGYAGDINRYRLNRYTNAFGPFNYYLTYHPPDNSSFTTREPPELRLAVLNSLTLDAPIWDQSLQDESYAFLDGLMKNKSLYSTQATVLLTHLPLHKPAGVCVDGPEVILFEKRNGGGIRSQNFVSDTVSNLVKGWVFGYPGGNEPGSGSMPRGLIMTGHDHEGCDSVHHWDASNSSWAVSRQTEWKESGAEDKTESIREITVRSMMGEFSGNAGMLSAWFDWERNHWRFEYSSCKLGVQHVWWTTHTVNVIAVLWAVMLAVWNVVDFFVPTLKTKEEEEKKRQ</sequence>
<dbReference type="eggNOG" id="KOG3662">
    <property type="taxonomic scope" value="Eukaryota"/>
</dbReference>
<dbReference type="OrthoDB" id="9984693at2759"/>
<proteinExistence type="predicted"/>
<dbReference type="GO" id="GO:0006506">
    <property type="term" value="P:GPI anchor biosynthetic process"/>
    <property type="evidence" value="ECO:0007669"/>
    <property type="project" value="InterPro"/>
</dbReference>
<dbReference type="GO" id="GO:0005783">
    <property type="term" value="C:endoplasmic reticulum"/>
    <property type="evidence" value="ECO:0007669"/>
    <property type="project" value="TreeGrafter"/>
</dbReference>
<organism evidence="3 4">
    <name type="scientific">Pyronema omphalodes (strain CBS 100304)</name>
    <name type="common">Pyronema confluens</name>
    <dbReference type="NCBI Taxonomy" id="1076935"/>
    <lineage>
        <taxon>Eukaryota</taxon>
        <taxon>Fungi</taxon>
        <taxon>Dikarya</taxon>
        <taxon>Ascomycota</taxon>
        <taxon>Pezizomycotina</taxon>
        <taxon>Pezizomycetes</taxon>
        <taxon>Pezizales</taxon>
        <taxon>Pyronemataceae</taxon>
        <taxon>Pyronema</taxon>
    </lineage>
</organism>
<accession>U4LGH2</accession>
<evidence type="ECO:0000313" key="3">
    <source>
        <dbReference type="EMBL" id="CCX10834.1"/>
    </source>
</evidence>
<evidence type="ECO:0000313" key="4">
    <source>
        <dbReference type="Proteomes" id="UP000018144"/>
    </source>
</evidence>
<keyword evidence="4" id="KW-1185">Reference proteome</keyword>
<dbReference type="InterPro" id="IPR033308">
    <property type="entry name" value="PGAP5/Cdc1/Ted1"/>
</dbReference>
<dbReference type="SUPFAM" id="SSF56300">
    <property type="entry name" value="Metallo-dependent phosphatases"/>
    <property type="match status" value="1"/>
</dbReference>
<dbReference type="Proteomes" id="UP000018144">
    <property type="component" value="Unassembled WGS sequence"/>
</dbReference>
<keyword evidence="1 2" id="KW-0472">Membrane</keyword>
<keyword evidence="2" id="KW-0812">Transmembrane</keyword>
<feature type="transmembrane region" description="Helical" evidence="2">
    <location>
        <begin position="431"/>
        <end position="455"/>
    </location>
</feature>
<dbReference type="PANTHER" id="PTHR13315:SF1">
    <property type="entry name" value="PROTEIN TED1"/>
    <property type="match status" value="1"/>
</dbReference>
<gene>
    <name evidence="3" type="ORF">PCON_10428</name>
</gene>
<evidence type="ECO:0000256" key="1">
    <source>
        <dbReference type="ARBA" id="ARBA00023136"/>
    </source>
</evidence>
<dbReference type="InterPro" id="IPR029052">
    <property type="entry name" value="Metallo-depent_PP-like"/>
</dbReference>
<evidence type="ECO:0000256" key="2">
    <source>
        <dbReference type="SAM" id="Phobius"/>
    </source>
</evidence>
<dbReference type="OMA" id="GLKEQNH"/>
<name>U4LGH2_PYROM</name>
<dbReference type="AlphaFoldDB" id="U4LGH2"/>
<dbReference type="EMBL" id="HF935567">
    <property type="protein sequence ID" value="CCX10834.1"/>
    <property type="molecule type" value="Genomic_DNA"/>
</dbReference>
<dbReference type="PANTHER" id="PTHR13315">
    <property type="entry name" value="METALLO PHOSPHOESTERASE RELATED"/>
    <property type="match status" value="1"/>
</dbReference>